<feature type="compositionally biased region" description="Polar residues" evidence="6">
    <location>
        <begin position="549"/>
        <end position="567"/>
    </location>
</feature>
<dbReference type="GeneTree" id="ENSGT00940000164955"/>
<evidence type="ECO:0000256" key="3">
    <source>
        <dbReference type="ARBA" id="ARBA00022837"/>
    </source>
</evidence>
<dbReference type="Proteomes" id="UP001501940">
    <property type="component" value="Chromosome 3"/>
</dbReference>
<feature type="compositionally biased region" description="Polar residues" evidence="6">
    <location>
        <begin position="523"/>
        <end position="535"/>
    </location>
</feature>
<evidence type="ECO:0000256" key="4">
    <source>
        <dbReference type="ARBA" id="ARBA00023136"/>
    </source>
</evidence>
<protein>
    <recommendedName>
        <fullName evidence="9">Cadherin domain-containing protein</fullName>
    </recommendedName>
</protein>
<feature type="domain" description="Cadherin" evidence="9">
    <location>
        <begin position="73"/>
        <end position="127"/>
    </location>
</feature>
<dbReference type="Pfam" id="PF00028">
    <property type="entry name" value="Cadherin"/>
    <property type="match status" value="2"/>
</dbReference>
<evidence type="ECO:0000313" key="11">
    <source>
        <dbReference type="Proteomes" id="UP001501940"/>
    </source>
</evidence>
<dbReference type="CDD" id="cd11304">
    <property type="entry name" value="Cadherin_repeat"/>
    <property type="match status" value="2"/>
</dbReference>
<dbReference type="PROSITE" id="PS50268">
    <property type="entry name" value="CADHERIN_2"/>
    <property type="match status" value="3"/>
</dbReference>
<evidence type="ECO:0000256" key="1">
    <source>
        <dbReference type="ARBA" id="ARBA00004370"/>
    </source>
</evidence>
<dbReference type="GO" id="GO:0034332">
    <property type="term" value="P:adherens junction organization"/>
    <property type="evidence" value="ECO:0007669"/>
    <property type="project" value="TreeGrafter"/>
</dbReference>
<keyword evidence="11" id="KW-1185">Reference proteome</keyword>
<feature type="region of interest" description="Disordered" evidence="6">
    <location>
        <begin position="729"/>
        <end position="803"/>
    </location>
</feature>
<evidence type="ECO:0000256" key="6">
    <source>
        <dbReference type="SAM" id="MobiDB-lite"/>
    </source>
</evidence>
<feature type="domain" description="Cadherin" evidence="9">
    <location>
        <begin position="128"/>
        <end position="233"/>
    </location>
</feature>
<dbReference type="PANTHER" id="PTHR24027:SF414">
    <property type="entry name" value="CADHERIN-RELATED FAMILY MEMBER 5 ISOFORM X1"/>
    <property type="match status" value="1"/>
</dbReference>
<dbReference type="PRINTS" id="PR00205">
    <property type="entry name" value="CADHERIN"/>
</dbReference>
<keyword evidence="7" id="KW-0812">Transmembrane</keyword>
<sequence length="803" mass="86322">MDGIHPLLTVSKTFSLLLLILLQTSTEAQMCSANALVNFPENNAVNAVVETIITQPGVTLEFSPPPANPDNPFILDGNNLVAATALDFESANFYEVEITCTETATASKLPLIIIVLVTNKNDNPPTFDPTSYQVNLNEMDPVGTSVGSYPAKDLDQHPQLFYTLTSPSNEFTLRSPTVPDILVNTRLDYDKVKNVELILTASDAKLTPEDELFTATATIMVTILDGDNRPPWFQPCTPLEIGGNVICQSPGYTGRVVLNEQETGVLPLEPGPLYAIDGDSGIKEAITYSFLSGNEDGLFEINPNTGNITMLRATDVLGTISLSVLAAQAINSYQFATTTVTISVQVKSLHPPVFQEPLYEGLATSTGTMVMDLMNKDQPLRILATDEDYAATGGLNPYITYSISGSSDFLLINGYLFMTKDLPEDTLTLQVVATDTTNDESATSQLSVEVKPGLTTTKLPLSTTNFMTTTPNGESTTDSRTTNNIVSITTPTEKSTTDSKITGNTVSTTDPSMSTDSSISTTKASTTGEGSISTMVPTVPTGGSSSTTDPNGERSTTSSQPVTNPSSGSDVVGMAVLGAVLSALLLICLVIIGVLVCRLRKGKADWRKIYEASMFRSSLGQGSGGHKEGIQYTNEAFQKDEDGSSLGSGGPERESVIASKESPQTSWSIQREEAIIRSSAPLHDLLPDNSSDTSSEKSDTEKDVKPILTKERRVEEGYKSVWFKEDIDPAAKEEVVIIPDSREDDSEEEDEEPSRSSREDDEDHNPPTKKIFFADSDLDSGIGVKTEDPPEDSDSDESMDNAL</sequence>
<feature type="domain" description="Cadherin" evidence="9">
    <location>
        <begin position="273"/>
        <end position="354"/>
    </location>
</feature>
<dbReference type="SUPFAM" id="SSF49313">
    <property type="entry name" value="Cadherin-like"/>
    <property type="match status" value="3"/>
</dbReference>
<reference evidence="10 11" key="1">
    <citation type="submission" date="2022-01" db="EMBL/GenBank/DDBJ databases">
        <title>A chromosome-scale genome assembly of the false clownfish, Amphiprion ocellaris.</title>
        <authorList>
            <person name="Ryu T."/>
        </authorList>
    </citation>
    <scope>NUCLEOTIDE SEQUENCE [LARGE SCALE GENOMIC DNA]</scope>
</reference>
<dbReference type="GO" id="GO:0005912">
    <property type="term" value="C:adherens junction"/>
    <property type="evidence" value="ECO:0007669"/>
    <property type="project" value="TreeGrafter"/>
</dbReference>
<dbReference type="AlphaFoldDB" id="A0A3Q1D197"/>
<dbReference type="GO" id="GO:0007043">
    <property type="term" value="P:cell-cell junction assembly"/>
    <property type="evidence" value="ECO:0007669"/>
    <property type="project" value="TreeGrafter"/>
</dbReference>
<dbReference type="PANTHER" id="PTHR24027">
    <property type="entry name" value="CADHERIN-23"/>
    <property type="match status" value="1"/>
</dbReference>
<evidence type="ECO:0000313" key="10">
    <source>
        <dbReference type="Ensembl" id="ENSAOCP00000032038.2"/>
    </source>
</evidence>
<feature type="compositionally biased region" description="Polar residues" evidence="6">
    <location>
        <begin position="461"/>
        <end position="504"/>
    </location>
</feature>
<dbReference type="InterPro" id="IPR002126">
    <property type="entry name" value="Cadherin-like_dom"/>
</dbReference>
<accession>A0A3Q1D197</accession>
<feature type="compositionally biased region" description="Low complexity" evidence="6">
    <location>
        <begin position="505"/>
        <end position="522"/>
    </location>
</feature>
<dbReference type="GO" id="GO:0007156">
    <property type="term" value="P:homophilic cell adhesion via plasma membrane adhesion molecules"/>
    <property type="evidence" value="ECO:0007669"/>
    <property type="project" value="InterPro"/>
</dbReference>
<evidence type="ECO:0000256" key="8">
    <source>
        <dbReference type="SAM" id="SignalP"/>
    </source>
</evidence>
<feature type="region of interest" description="Disordered" evidence="6">
    <location>
        <begin position="639"/>
        <end position="708"/>
    </location>
</feature>
<feature type="compositionally biased region" description="Acidic residues" evidence="6">
    <location>
        <begin position="742"/>
        <end position="752"/>
    </location>
</feature>
<evidence type="ECO:0000256" key="7">
    <source>
        <dbReference type="SAM" id="Phobius"/>
    </source>
</evidence>
<feature type="compositionally biased region" description="Basic and acidic residues" evidence="6">
    <location>
        <begin position="694"/>
        <end position="708"/>
    </location>
</feature>
<dbReference type="OMA" id="PDYEANT"/>
<keyword evidence="7" id="KW-1133">Transmembrane helix</keyword>
<comment type="subcellular location">
    <subcellularLocation>
        <location evidence="1">Membrane</location>
    </subcellularLocation>
</comment>
<feature type="chain" id="PRO_5043893298" description="Cadherin domain-containing protein" evidence="8">
    <location>
        <begin position="29"/>
        <end position="803"/>
    </location>
</feature>
<feature type="region of interest" description="Disordered" evidence="6">
    <location>
        <begin position="461"/>
        <end position="567"/>
    </location>
</feature>
<organism evidence="10 11">
    <name type="scientific">Amphiprion ocellaris</name>
    <name type="common">Clown anemonefish</name>
    <dbReference type="NCBI Taxonomy" id="80972"/>
    <lineage>
        <taxon>Eukaryota</taxon>
        <taxon>Metazoa</taxon>
        <taxon>Chordata</taxon>
        <taxon>Craniata</taxon>
        <taxon>Vertebrata</taxon>
        <taxon>Euteleostomi</taxon>
        <taxon>Actinopterygii</taxon>
        <taxon>Neopterygii</taxon>
        <taxon>Teleostei</taxon>
        <taxon>Neoteleostei</taxon>
        <taxon>Acanthomorphata</taxon>
        <taxon>Ovalentaria</taxon>
        <taxon>Pomacentridae</taxon>
        <taxon>Amphiprion</taxon>
    </lineage>
</organism>
<dbReference type="Ensembl" id="ENSAOCT00000033331.2">
    <property type="protein sequence ID" value="ENSAOCP00000032038.2"/>
    <property type="gene ID" value="ENSAOCG00000024089.2"/>
</dbReference>
<feature type="transmembrane region" description="Helical" evidence="7">
    <location>
        <begin position="571"/>
        <end position="597"/>
    </location>
</feature>
<keyword evidence="4 7" id="KW-0472">Membrane</keyword>
<evidence type="ECO:0000259" key="9">
    <source>
        <dbReference type="PROSITE" id="PS50268"/>
    </source>
</evidence>
<reference evidence="10" key="3">
    <citation type="submission" date="2025-09" db="UniProtKB">
        <authorList>
            <consortium name="Ensembl"/>
        </authorList>
    </citation>
    <scope>IDENTIFICATION</scope>
</reference>
<dbReference type="GO" id="GO:0045296">
    <property type="term" value="F:cadherin binding"/>
    <property type="evidence" value="ECO:0007669"/>
    <property type="project" value="TreeGrafter"/>
</dbReference>
<feature type="compositionally biased region" description="Acidic residues" evidence="6">
    <location>
        <begin position="789"/>
        <end position="803"/>
    </location>
</feature>
<name>A0A3Q1D197_AMPOC</name>
<dbReference type="GO" id="GO:0008013">
    <property type="term" value="F:beta-catenin binding"/>
    <property type="evidence" value="ECO:0007669"/>
    <property type="project" value="TreeGrafter"/>
</dbReference>
<dbReference type="GO" id="GO:0000902">
    <property type="term" value="P:cell morphogenesis"/>
    <property type="evidence" value="ECO:0007669"/>
    <property type="project" value="TreeGrafter"/>
</dbReference>
<keyword evidence="3 5" id="KW-0106">Calcium</keyword>
<dbReference type="GO" id="GO:0044331">
    <property type="term" value="P:cell-cell adhesion mediated by cadherin"/>
    <property type="evidence" value="ECO:0007669"/>
    <property type="project" value="TreeGrafter"/>
</dbReference>
<dbReference type="GO" id="GO:0005509">
    <property type="term" value="F:calcium ion binding"/>
    <property type="evidence" value="ECO:0007669"/>
    <property type="project" value="UniProtKB-UniRule"/>
</dbReference>
<dbReference type="InterPro" id="IPR039808">
    <property type="entry name" value="Cadherin"/>
</dbReference>
<dbReference type="STRING" id="80972.ENSAOCP00000032038"/>
<reference evidence="10" key="2">
    <citation type="submission" date="2025-08" db="UniProtKB">
        <authorList>
            <consortium name="Ensembl"/>
        </authorList>
    </citation>
    <scope>IDENTIFICATION</scope>
</reference>
<proteinExistence type="predicted"/>
<dbReference type="GO" id="GO:0016477">
    <property type="term" value="P:cell migration"/>
    <property type="evidence" value="ECO:0007669"/>
    <property type="project" value="TreeGrafter"/>
</dbReference>
<keyword evidence="2" id="KW-0677">Repeat</keyword>
<feature type="signal peptide" evidence="8">
    <location>
        <begin position="1"/>
        <end position="28"/>
    </location>
</feature>
<keyword evidence="8" id="KW-0732">Signal</keyword>
<dbReference type="Gene3D" id="2.60.40.60">
    <property type="entry name" value="Cadherins"/>
    <property type="match status" value="3"/>
</dbReference>
<evidence type="ECO:0000256" key="5">
    <source>
        <dbReference type="PROSITE-ProRule" id="PRU00043"/>
    </source>
</evidence>
<dbReference type="GO" id="GO:0016342">
    <property type="term" value="C:catenin complex"/>
    <property type="evidence" value="ECO:0007669"/>
    <property type="project" value="TreeGrafter"/>
</dbReference>
<feature type="compositionally biased region" description="Low complexity" evidence="6">
    <location>
        <begin position="536"/>
        <end position="548"/>
    </location>
</feature>
<evidence type="ECO:0000256" key="2">
    <source>
        <dbReference type="ARBA" id="ARBA00022737"/>
    </source>
</evidence>
<dbReference type="InterPro" id="IPR015919">
    <property type="entry name" value="Cadherin-like_sf"/>
</dbReference>
<dbReference type="GO" id="GO:0016339">
    <property type="term" value="P:calcium-dependent cell-cell adhesion via plasma membrane cell adhesion molecules"/>
    <property type="evidence" value="ECO:0007669"/>
    <property type="project" value="TreeGrafter"/>
</dbReference>
<dbReference type="SMART" id="SM00112">
    <property type="entry name" value="CA"/>
    <property type="match status" value="3"/>
</dbReference>